<keyword evidence="2" id="KW-1185">Reference proteome</keyword>
<protein>
    <submittedName>
        <fullName evidence="1">Uncharacterized protein</fullName>
    </submittedName>
</protein>
<comment type="caution">
    <text evidence="1">The sequence shown here is derived from an EMBL/GenBank/DDBJ whole genome shotgun (WGS) entry which is preliminary data.</text>
</comment>
<dbReference type="Proteomes" id="UP001344888">
    <property type="component" value="Unassembled WGS sequence"/>
</dbReference>
<gene>
    <name evidence="1" type="ORF">P9B03_04055</name>
</gene>
<evidence type="ECO:0000313" key="1">
    <source>
        <dbReference type="EMBL" id="MEC1177648.1"/>
    </source>
</evidence>
<name>A0AAW9NRZ1_9BACL</name>
<reference evidence="1 2" key="1">
    <citation type="submission" date="2023-03" db="EMBL/GenBank/DDBJ databases">
        <title>Bacillus Genome Sequencing.</title>
        <authorList>
            <person name="Dunlap C."/>
        </authorList>
    </citation>
    <scope>NUCLEOTIDE SEQUENCE [LARGE SCALE GENOMIC DNA]</scope>
    <source>
        <strain evidence="1 2">B-59205</strain>
    </source>
</reference>
<sequence>MEKLKKGDKVEIIANNRGGFPVGTKGTIALDEGCIGIRYKVVNSVNDFHWYSAEELKLCVPNKQRIKTLEEKVESQGQAISELKIIVEQLRKPSATVSTALDEVAETVEFNGANYRKVSRKVKHGDLIMFPKVHESWAAITPNKLYPVIDRAGAAGFLDDTNCPINVYGIYKGYDDVASVVVYERSVAEQTQFYPVPPAPQKPDANVLRAEAIEKAKKLVKRFEKSLIHFVITDRKVIAIEQYKDGSIKGFAHAKCHPDNVFNLDLGKAIAVGRLKKLDVTEFENAIQPDGWVVGQIVTVEKDRAEHREFIYRVDSVTEQSSNLTMLFYPGGKASADLTGNDIASLPIIDDTNAQYAINK</sequence>
<organism evidence="1 2">
    <name type="scientific">Metasolibacillus meyeri</name>
    <dbReference type="NCBI Taxonomy" id="1071052"/>
    <lineage>
        <taxon>Bacteria</taxon>
        <taxon>Bacillati</taxon>
        <taxon>Bacillota</taxon>
        <taxon>Bacilli</taxon>
        <taxon>Bacillales</taxon>
        <taxon>Caryophanaceae</taxon>
        <taxon>Metasolibacillus</taxon>
    </lineage>
</organism>
<dbReference type="EMBL" id="JARSFG010000005">
    <property type="protein sequence ID" value="MEC1177648.1"/>
    <property type="molecule type" value="Genomic_DNA"/>
</dbReference>
<dbReference type="AlphaFoldDB" id="A0AAW9NRZ1"/>
<dbReference type="RefSeq" id="WP_326122081.1">
    <property type="nucleotide sequence ID" value="NZ_JARSFG010000005.1"/>
</dbReference>
<accession>A0AAW9NRZ1</accession>
<proteinExistence type="predicted"/>
<evidence type="ECO:0000313" key="2">
    <source>
        <dbReference type="Proteomes" id="UP001344888"/>
    </source>
</evidence>